<comment type="caution">
    <text evidence="3">The sequence shown here is derived from an EMBL/GenBank/DDBJ whole genome shotgun (WGS) entry which is preliminary data.</text>
</comment>
<evidence type="ECO:0008006" key="5">
    <source>
        <dbReference type="Google" id="ProtNLM"/>
    </source>
</evidence>
<name>A0A660CDG7_9PSEU</name>
<feature type="transmembrane region" description="Helical" evidence="2">
    <location>
        <begin position="62"/>
        <end position="84"/>
    </location>
</feature>
<evidence type="ECO:0000256" key="1">
    <source>
        <dbReference type="SAM" id="MobiDB-lite"/>
    </source>
</evidence>
<dbReference type="AlphaFoldDB" id="A0A660CDG7"/>
<feature type="region of interest" description="Disordered" evidence="1">
    <location>
        <begin position="210"/>
        <end position="240"/>
    </location>
</feature>
<keyword evidence="2" id="KW-0472">Membrane</keyword>
<evidence type="ECO:0000313" key="4">
    <source>
        <dbReference type="Proteomes" id="UP000317303"/>
    </source>
</evidence>
<dbReference type="SUPFAM" id="SSF81995">
    <property type="entry name" value="beta-sandwich domain of Sec23/24"/>
    <property type="match status" value="1"/>
</dbReference>
<sequence length="336" mass="34283">MTYPPQPGQPGQPAQPYGSQAGGFPGQQPYPGGQNAHQGGYQPYGMYPGGPGQQPPKKKTGLIVGISLGSVVVLFGVFAILAWVAPGFLLSDDDGEGGEGGESGSGAQALAEQIMQGFNNQDAAALQKLACGGADQTVPTVIGVAEYVEKAEVGDVQEKGDTATAKGTVTAQGTTMDVQAELKKEDGSWCWQSVSDMGSGMGGMDGTDMVPGTDMAEPSDSMPTESAPTESGGDSGAEPWRGAGEEFVAAINAGDTQKAESMYCSSVGGDPSDSLQELVTTGEQIQLGDLETGGSSYAFVFYTGSVGGEQVGSESSISMVDENGTWCVDEAYVFST</sequence>
<gene>
    <name evidence="3" type="ORF">JD82_03306</name>
</gene>
<feature type="compositionally biased region" description="Low complexity" evidence="1">
    <location>
        <begin position="26"/>
        <end position="46"/>
    </location>
</feature>
<feature type="region of interest" description="Disordered" evidence="1">
    <location>
        <begin position="1"/>
        <end position="56"/>
    </location>
</feature>
<dbReference type="RefSeq" id="WP_051758004.1">
    <property type="nucleotide sequence ID" value="NZ_JOIJ01000016.1"/>
</dbReference>
<dbReference type="EMBL" id="VLJV01000001">
    <property type="protein sequence ID" value="TWH21442.1"/>
    <property type="molecule type" value="Genomic_DNA"/>
</dbReference>
<organism evidence="3 4">
    <name type="scientific">Prauserella rugosa</name>
    <dbReference type="NCBI Taxonomy" id="43354"/>
    <lineage>
        <taxon>Bacteria</taxon>
        <taxon>Bacillati</taxon>
        <taxon>Actinomycetota</taxon>
        <taxon>Actinomycetes</taxon>
        <taxon>Pseudonocardiales</taxon>
        <taxon>Pseudonocardiaceae</taxon>
        <taxon>Prauserella</taxon>
    </lineage>
</organism>
<keyword evidence="4" id="KW-1185">Reference proteome</keyword>
<protein>
    <recommendedName>
        <fullName evidence="5">DUF4878 domain-containing protein</fullName>
    </recommendedName>
</protein>
<dbReference type="OrthoDB" id="3638567at2"/>
<evidence type="ECO:0000256" key="2">
    <source>
        <dbReference type="SAM" id="Phobius"/>
    </source>
</evidence>
<keyword evidence="2" id="KW-1133">Transmembrane helix</keyword>
<keyword evidence="2" id="KW-0812">Transmembrane</keyword>
<dbReference type="Proteomes" id="UP000317303">
    <property type="component" value="Unassembled WGS sequence"/>
</dbReference>
<accession>A0A660CDG7</accession>
<proteinExistence type="predicted"/>
<feature type="compositionally biased region" description="Pro residues" evidence="1">
    <location>
        <begin position="1"/>
        <end position="10"/>
    </location>
</feature>
<evidence type="ECO:0000313" key="3">
    <source>
        <dbReference type="EMBL" id="TWH21442.1"/>
    </source>
</evidence>
<reference evidence="3 4" key="1">
    <citation type="submission" date="2019-07" db="EMBL/GenBank/DDBJ databases">
        <title>R&amp;d 2014.</title>
        <authorList>
            <person name="Klenk H.-P."/>
        </authorList>
    </citation>
    <scope>NUCLEOTIDE SEQUENCE [LARGE SCALE GENOMIC DNA]</scope>
    <source>
        <strain evidence="3 4">DSM 43194</strain>
    </source>
</reference>